<dbReference type="Gene3D" id="1.25.40.10">
    <property type="entry name" value="Tetratricopeptide repeat domain"/>
    <property type="match status" value="1"/>
</dbReference>
<name>H0EWW4_GLAL7</name>
<reference evidence="1 2" key="1">
    <citation type="journal article" date="2012" name="Eukaryot. Cell">
        <title>Genome sequence of the fungus Glarea lozoyensis: the first genome sequence of a species from the Helotiaceae family.</title>
        <authorList>
            <person name="Youssar L."/>
            <person name="Gruening B.A."/>
            <person name="Erxleben A."/>
            <person name="Guenther S."/>
            <person name="Huettel W."/>
        </authorList>
    </citation>
    <scope>NUCLEOTIDE SEQUENCE [LARGE SCALE GENOMIC DNA]</scope>
    <source>
        <strain evidence="2">ATCC 74030 / MF5533</strain>
    </source>
</reference>
<dbReference type="InParanoid" id="H0EWW4"/>
<organism evidence="1 2">
    <name type="scientific">Glarea lozoyensis (strain ATCC 74030 / MF5533)</name>
    <dbReference type="NCBI Taxonomy" id="1104152"/>
    <lineage>
        <taxon>Eukaryota</taxon>
        <taxon>Fungi</taxon>
        <taxon>Dikarya</taxon>
        <taxon>Ascomycota</taxon>
        <taxon>Pezizomycotina</taxon>
        <taxon>Leotiomycetes</taxon>
        <taxon>Helotiales</taxon>
        <taxon>Helotiaceae</taxon>
        <taxon>Glarea</taxon>
    </lineage>
</organism>
<protein>
    <recommendedName>
        <fullName evidence="3">DUF924-domain-containing protein</fullName>
    </recommendedName>
</protein>
<dbReference type="InterPro" id="IPR011990">
    <property type="entry name" value="TPR-like_helical_dom_sf"/>
</dbReference>
<accession>H0EWW4</accession>
<proteinExistence type="predicted"/>
<gene>
    <name evidence="1" type="ORF">M7I_7289</name>
</gene>
<dbReference type="SUPFAM" id="SSF48452">
    <property type="entry name" value="TPR-like"/>
    <property type="match status" value="1"/>
</dbReference>
<dbReference type="OrthoDB" id="414698at2759"/>
<dbReference type="Proteomes" id="UP000005446">
    <property type="component" value="Unassembled WGS sequence"/>
</dbReference>
<evidence type="ECO:0008006" key="3">
    <source>
        <dbReference type="Google" id="ProtNLM"/>
    </source>
</evidence>
<dbReference type="EMBL" id="AGUE01000214">
    <property type="protein sequence ID" value="EHK96964.1"/>
    <property type="molecule type" value="Genomic_DNA"/>
</dbReference>
<evidence type="ECO:0000313" key="2">
    <source>
        <dbReference type="Proteomes" id="UP000005446"/>
    </source>
</evidence>
<comment type="caution">
    <text evidence="1">The sequence shown here is derived from an EMBL/GenBank/DDBJ whole genome shotgun (WGS) entry which is preliminary data.</text>
</comment>
<dbReference type="InterPro" id="IPR010323">
    <property type="entry name" value="DUF924"/>
</dbReference>
<keyword evidence="2" id="KW-1185">Reference proteome</keyword>
<evidence type="ECO:0000313" key="1">
    <source>
        <dbReference type="EMBL" id="EHK96964.1"/>
    </source>
</evidence>
<dbReference type="AlphaFoldDB" id="H0EWW4"/>
<dbReference type="Gene3D" id="1.20.58.320">
    <property type="entry name" value="TPR-like"/>
    <property type="match status" value="1"/>
</dbReference>
<dbReference type="Pfam" id="PF06041">
    <property type="entry name" value="DUF924"/>
    <property type="match status" value="1"/>
</dbReference>
<dbReference type="HOGENOM" id="CLU_065010_2_0_1"/>
<sequence>MRSPLHDHTLPSDAQITNPDIKSIIFFWFQRDPLEWIIPPPGLDAELKTRFEHLVLKARKGELDHWTETPAGCLALVVLLDQFSRNLFRDRPEAFGGDVRARGIVRGVVGQGWDGEVGVVQASAFFVCAVQQEGVYDVGVGREGFARLVERCRVVEDGKAGGESDAGKREVERKWVEMGFKAAEKHLQLLERFGRYPTRNKILGRADTEEERRFLDEYKPSLE</sequence>